<keyword evidence="3 6" id="KW-1133">Transmembrane helix</keyword>
<feature type="transmembrane region" description="Helical" evidence="6">
    <location>
        <begin position="57"/>
        <end position="82"/>
    </location>
</feature>
<protein>
    <submittedName>
        <fullName evidence="8">Solute carrier family 46 member 3-like</fullName>
    </submittedName>
</protein>
<feature type="transmembrane region" description="Helical" evidence="6">
    <location>
        <begin position="307"/>
        <end position="327"/>
    </location>
</feature>
<feature type="region of interest" description="Disordered" evidence="5">
    <location>
        <begin position="376"/>
        <end position="400"/>
    </location>
</feature>
<evidence type="ECO:0000256" key="3">
    <source>
        <dbReference type="ARBA" id="ARBA00022989"/>
    </source>
</evidence>
<comment type="caution">
    <text evidence="8">The sequence shown here is derived from an EMBL/GenBank/DDBJ whole genome shotgun (WGS) entry which is preliminary data.</text>
</comment>
<sequence>MLTTLCALIPSFFVNLLLGAYADQLGRRIIFIVPLAGGMARVAIVCAVAYWDLSTNFILLGYILAGLTGDLIAFVMVVYVYTADNTTQGKNRSFLMVVATAVNFIFYNMSQFASGYFIESAGYAWPMITGLGFMVLSFILVVFFLRETLDKSKVQKASLFAGVKGIFSFYFDKPLNPIYKRKDFILLGLVFFIYASAMSSSISTIFLMNEPFCWGSKQIGYVTSAFGLSHAVLSTLVMRLLQYAFSDEVLVIFSLLSCASGRFAFAFANADWQIYIAYTTGALEVSVLAVIRAILSRMVPKEKRGSLFASFSVMETATLAASGAGLNELYSHTVGEWRGLTFFVIGCVTCVSAALMIVYKIMISLRTPPQVRVTVDGPDQERSDINSAGSIQSQDGGEPA</sequence>
<evidence type="ECO:0000256" key="2">
    <source>
        <dbReference type="ARBA" id="ARBA00022692"/>
    </source>
</evidence>
<reference evidence="8 9" key="1">
    <citation type="journal article" date="2021" name="Elife">
        <title>Chloroplast acquisition without the gene transfer in kleptoplastic sea slugs, Plakobranchus ocellatus.</title>
        <authorList>
            <person name="Maeda T."/>
            <person name="Takahashi S."/>
            <person name="Yoshida T."/>
            <person name="Shimamura S."/>
            <person name="Takaki Y."/>
            <person name="Nagai Y."/>
            <person name="Toyoda A."/>
            <person name="Suzuki Y."/>
            <person name="Arimoto A."/>
            <person name="Ishii H."/>
            <person name="Satoh N."/>
            <person name="Nishiyama T."/>
            <person name="Hasebe M."/>
            <person name="Maruyama T."/>
            <person name="Minagawa J."/>
            <person name="Obokata J."/>
            <person name="Shigenobu S."/>
        </authorList>
    </citation>
    <scope>NUCLEOTIDE SEQUENCE [LARGE SCALE GENOMIC DNA]</scope>
</reference>
<evidence type="ECO:0000256" key="5">
    <source>
        <dbReference type="SAM" id="MobiDB-lite"/>
    </source>
</evidence>
<dbReference type="PANTHER" id="PTHR23507:SF1">
    <property type="entry name" value="FI18259P1-RELATED"/>
    <property type="match status" value="1"/>
</dbReference>
<feature type="transmembrane region" description="Helical" evidence="6">
    <location>
        <begin position="184"/>
        <end position="207"/>
    </location>
</feature>
<dbReference type="GO" id="GO:0016020">
    <property type="term" value="C:membrane"/>
    <property type="evidence" value="ECO:0007669"/>
    <property type="project" value="UniProtKB-SubCell"/>
</dbReference>
<feature type="transmembrane region" description="Helical" evidence="6">
    <location>
        <begin position="29"/>
        <end position="51"/>
    </location>
</feature>
<feature type="transmembrane region" description="Helical" evidence="6">
    <location>
        <begin position="94"/>
        <end position="118"/>
    </location>
</feature>
<organism evidence="8 9">
    <name type="scientific">Elysia marginata</name>
    <dbReference type="NCBI Taxonomy" id="1093978"/>
    <lineage>
        <taxon>Eukaryota</taxon>
        <taxon>Metazoa</taxon>
        <taxon>Spiralia</taxon>
        <taxon>Lophotrochozoa</taxon>
        <taxon>Mollusca</taxon>
        <taxon>Gastropoda</taxon>
        <taxon>Heterobranchia</taxon>
        <taxon>Euthyneura</taxon>
        <taxon>Panpulmonata</taxon>
        <taxon>Sacoglossa</taxon>
        <taxon>Placobranchoidea</taxon>
        <taxon>Plakobranchidae</taxon>
        <taxon>Elysia</taxon>
    </lineage>
</organism>
<dbReference type="Gene3D" id="1.20.1250.20">
    <property type="entry name" value="MFS general substrate transporter like domains"/>
    <property type="match status" value="1"/>
</dbReference>
<dbReference type="InterPro" id="IPR011701">
    <property type="entry name" value="MFS"/>
</dbReference>
<evidence type="ECO:0000256" key="1">
    <source>
        <dbReference type="ARBA" id="ARBA00004141"/>
    </source>
</evidence>
<keyword evidence="9" id="KW-1185">Reference proteome</keyword>
<feature type="transmembrane region" description="Helical" evidence="6">
    <location>
        <begin position="219"/>
        <end position="237"/>
    </location>
</feature>
<dbReference type="PANTHER" id="PTHR23507">
    <property type="entry name" value="ZGC:174356"/>
    <property type="match status" value="1"/>
</dbReference>
<dbReference type="SUPFAM" id="SSF103473">
    <property type="entry name" value="MFS general substrate transporter"/>
    <property type="match status" value="1"/>
</dbReference>
<proteinExistence type="predicted"/>
<accession>A0AAV4FCC7</accession>
<feature type="transmembrane region" description="Helical" evidence="6">
    <location>
        <begin position="6"/>
        <end position="22"/>
    </location>
</feature>
<dbReference type="EMBL" id="BMAT01007739">
    <property type="protein sequence ID" value="GFR70338.1"/>
    <property type="molecule type" value="Genomic_DNA"/>
</dbReference>
<gene>
    <name evidence="8" type="ORF">ElyMa_003783600</name>
</gene>
<dbReference type="InterPro" id="IPR020846">
    <property type="entry name" value="MFS_dom"/>
</dbReference>
<dbReference type="AlphaFoldDB" id="A0AAV4FCC7"/>
<dbReference type="Proteomes" id="UP000762676">
    <property type="component" value="Unassembled WGS sequence"/>
</dbReference>
<feature type="transmembrane region" description="Helical" evidence="6">
    <location>
        <begin position="339"/>
        <end position="359"/>
    </location>
</feature>
<dbReference type="InterPro" id="IPR036259">
    <property type="entry name" value="MFS_trans_sf"/>
</dbReference>
<dbReference type="Pfam" id="PF07690">
    <property type="entry name" value="MFS_1"/>
    <property type="match status" value="1"/>
</dbReference>
<evidence type="ECO:0000313" key="9">
    <source>
        <dbReference type="Proteomes" id="UP000762676"/>
    </source>
</evidence>
<keyword evidence="4 6" id="KW-0472">Membrane</keyword>
<evidence type="ECO:0000256" key="6">
    <source>
        <dbReference type="SAM" id="Phobius"/>
    </source>
</evidence>
<comment type="subcellular location">
    <subcellularLocation>
        <location evidence="1">Membrane</location>
        <topology evidence="1">Multi-pass membrane protein</topology>
    </subcellularLocation>
</comment>
<dbReference type="GO" id="GO:0022857">
    <property type="term" value="F:transmembrane transporter activity"/>
    <property type="evidence" value="ECO:0007669"/>
    <property type="project" value="InterPro"/>
</dbReference>
<feature type="transmembrane region" description="Helical" evidence="6">
    <location>
        <begin position="274"/>
        <end position="295"/>
    </location>
</feature>
<evidence type="ECO:0000313" key="8">
    <source>
        <dbReference type="EMBL" id="GFR70338.1"/>
    </source>
</evidence>
<dbReference type="PROSITE" id="PS50850">
    <property type="entry name" value="MFS"/>
    <property type="match status" value="1"/>
</dbReference>
<name>A0AAV4FCC7_9GAST</name>
<evidence type="ECO:0000256" key="4">
    <source>
        <dbReference type="ARBA" id="ARBA00023136"/>
    </source>
</evidence>
<feature type="compositionally biased region" description="Polar residues" evidence="5">
    <location>
        <begin position="385"/>
        <end position="400"/>
    </location>
</feature>
<evidence type="ECO:0000259" key="7">
    <source>
        <dbReference type="PROSITE" id="PS50850"/>
    </source>
</evidence>
<feature type="domain" description="Major facilitator superfamily (MFS) profile" evidence="7">
    <location>
        <begin position="1"/>
        <end position="364"/>
    </location>
</feature>
<feature type="transmembrane region" description="Helical" evidence="6">
    <location>
        <begin position="124"/>
        <end position="145"/>
    </location>
</feature>
<keyword evidence="2 6" id="KW-0812">Transmembrane</keyword>
<feature type="transmembrane region" description="Helical" evidence="6">
    <location>
        <begin position="249"/>
        <end position="268"/>
    </location>
</feature>